<keyword evidence="1" id="KW-0863">Zinc-finger</keyword>
<keyword evidence="1" id="KW-0479">Metal-binding</keyword>
<evidence type="ECO:0000256" key="1">
    <source>
        <dbReference type="PROSITE-ProRule" id="PRU00042"/>
    </source>
</evidence>
<dbReference type="Proteomes" id="UP000037069">
    <property type="component" value="Unassembled WGS sequence"/>
</dbReference>
<protein>
    <recommendedName>
        <fullName evidence="2">C2H2-type domain-containing protein</fullName>
    </recommendedName>
</protein>
<reference evidence="3 4" key="1">
    <citation type="journal article" date="2015" name="Nat. Commun.">
        <title>Lucilia cuprina genome unlocks parasitic fly biology to underpin future interventions.</title>
        <authorList>
            <person name="Anstead C.A."/>
            <person name="Korhonen P.K."/>
            <person name="Young N.D."/>
            <person name="Hall R.S."/>
            <person name="Jex A.R."/>
            <person name="Murali S.C."/>
            <person name="Hughes D.S."/>
            <person name="Lee S.F."/>
            <person name="Perry T."/>
            <person name="Stroehlein A.J."/>
            <person name="Ansell B.R."/>
            <person name="Breugelmans B."/>
            <person name="Hofmann A."/>
            <person name="Qu J."/>
            <person name="Dugan S."/>
            <person name="Lee S.L."/>
            <person name="Chao H."/>
            <person name="Dinh H."/>
            <person name="Han Y."/>
            <person name="Doddapaneni H.V."/>
            <person name="Worley K.C."/>
            <person name="Muzny D.M."/>
            <person name="Ioannidis P."/>
            <person name="Waterhouse R.M."/>
            <person name="Zdobnov E.M."/>
            <person name="James P.J."/>
            <person name="Bagnall N.H."/>
            <person name="Kotze A.C."/>
            <person name="Gibbs R.A."/>
            <person name="Richards S."/>
            <person name="Batterham P."/>
            <person name="Gasser R.B."/>
        </authorList>
    </citation>
    <scope>NUCLEOTIDE SEQUENCE [LARGE SCALE GENOMIC DNA]</scope>
    <source>
        <strain evidence="3 4">LS</strain>
        <tissue evidence="3">Full body</tissue>
    </source>
</reference>
<gene>
    <name evidence="3" type="ORF">FF38_11480</name>
</gene>
<dbReference type="InterPro" id="IPR013087">
    <property type="entry name" value="Znf_C2H2_type"/>
</dbReference>
<evidence type="ECO:0000313" key="4">
    <source>
        <dbReference type="Proteomes" id="UP000037069"/>
    </source>
</evidence>
<evidence type="ECO:0000259" key="2">
    <source>
        <dbReference type="PROSITE" id="PS50157"/>
    </source>
</evidence>
<keyword evidence="4" id="KW-1185">Reference proteome</keyword>
<name>A0A0L0CR63_LUCCU</name>
<evidence type="ECO:0000313" key="3">
    <source>
        <dbReference type="EMBL" id="KNC33919.1"/>
    </source>
</evidence>
<dbReference type="AlphaFoldDB" id="A0A0L0CR63"/>
<dbReference type="EMBL" id="JRES01000130">
    <property type="protein sequence ID" value="KNC33919.1"/>
    <property type="molecule type" value="Genomic_DNA"/>
</dbReference>
<comment type="caution">
    <text evidence="3">The sequence shown here is derived from an EMBL/GenBank/DDBJ whole genome shotgun (WGS) entry which is preliminary data.</text>
</comment>
<keyword evidence="1" id="KW-0862">Zinc</keyword>
<dbReference type="PROSITE" id="PS50157">
    <property type="entry name" value="ZINC_FINGER_C2H2_2"/>
    <property type="match status" value="1"/>
</dbReference>
<dbReference type="GO" id="GO:0008270">
    <property type="term" value="F:zinc ion binding"/>
    <property type="evidence" value="ECO:0007669"/>
    <property type="project" value="UniProtKB-KW"/>
</dbReference>
<feature type="domain" description="C2H2-type" evidence="2">
    <location>
        <begin position="51"/>
        <end position="80"/>
    </location>
</feature>
<organism evidence="3 4">
    <name type="scientific">Lucilia cuprina</name>
    <name type="common">Green bottle fly</name>
    <name type="synonym">Australian sheep blowfly</name>
    <dbReference type="NCBI Taxonomy" id="7375"/>
    <lineage>
        <taxon>Eukaryota</taxon>
        <taxon>Metazoa</taxon>
        <taxon>Ecdysozoa</taxon>
        <taxon>Arthropoda</taxon>
        <taxon>Hexapoda</taxon>
        <taxon>Insecta</taxon>
        <taxon>Pterygota</taxon>
        <taxon>Neoptera</taxon>
        <taxon>Endopterygota</taxon>
        <taxon>Diptera</taxon>
        <taxon>Brachycera</taxon>
        <taxon>Muscomorpha</taxon>
        <taxon>Oestroidea</taxon>
        <taxon>Calliphoridae</taxon>
        <taxon>Luciliinae</taxon>
        <taxon>Lucilia</taxon>
    </lineage>
</organism>
<accession>A0A0L0CR63</accession>
<sequence length="106" mass="12236">MFDVLTGPGRRKLSNPLIAWIIELPMVDSIALHSMKMHHLTHHVSEERPLFKCSHMNCEYSTVSKSFLTTHMKSHSMESIKCTEKNCNYVGKTKIQNHIKTRSVLK</sequence>
<proteinExistence type="predicted"/>